<sequence length="341" mass="36227">MALGAFLRTHRALVRPEQAGLDTAGRRRVPGLRRDEVAMLAGVSAGYYARLEQGHERPTHETVESLKRALLLDETASVELHRLARPATRRRTRDRAERVSPHLLALLNDWTTAPAYVLGRFNDVLARNALAAALHSGFVHGDNLHRMIFLDPAGREFFLDWTATARAAVRDLRGSAGYVGAGYIGAGQVGAGHVSDLRGSAGHVGGGQVGAGYVSAGYVSAGHVSPGHVSAGHVSAGHVSAGHVSAGHVSAGHGTDERALRELVGELSLASPRFRRLWAEPEPRGLIAHGTHFLHPDVGELELRTEIFPITSAPGQRLVAQPAEPRSRSADALVMLGTLAA</sequence>
<gene>
    <name evidence="2" type="ORF">SAMN04488564_102307</name>
</gene>
<protein>
    <submittedName>
        <fullName evidence="2">Helix-turn-helix domain-containing protein</fullName>
    </submittedName>
</protein>
<dbReference type="Gene3D" id="3.30.450.180">
    <property type="match status" value="2"/>
</dbReference>
<dbReference type="AlphaFoldDB" id="A0A1I6DDA6"/>
<dbReference type="EMBL" id="FOYL01000002">
    <property type="protein sequence ID" value="SFR03341.1"/>
    <property type="molecule type" value="Genomic_DNA"/>
</dbReference>
<dbReference type="Pfam" id="PF13560">
    <property type="entry name" value="HTH_31"/>
    <property type="match status" value="1"/>
</dbReference>
<dbReference type="Proteomes" id="UP000198583">
    <property type="component" value="Unassembled WGS sequence"/>
</dbReference>
<organism evidence="2 3">
    <name type="scientific">Lentzea waywayandensis</name>
    <dbReference type="NCBI Taxonomy" id="84724"/>
    <lineage>
        <taxon>Bacteria</taxon>
        <taxon>Bacillati</taxon>
        <taxon>Actinomycetota</taxon>
        <taxon>Actinomycetes</taxon>
        <taxon>Pseudonocardiales</taxon>
        <taxon>Pseudonocardiaceae</taxon>
        <taxon>Lentzea</taxon>
    </lineage>
</organism>
<name>A0A1I6DDA6_9PSEU</name>
<dbReference type="SUPFAM" id="SSF47413">
    <property type="entry name" value="lambda repressor-like DNA-binding domains"/>
    <property type="match status" value="1"/>
</dbReference>
<evidence type="ECO:0000259" key="1">
    <source>
        <dbReference type="PROSITE" id="PS50943"/>
    </source>
</evidence>
<dbReference type="Gene3D" id="1.10.260.40">
    <property type="entry name" value="lambda repressor-like DNA-binding domains"/>
    <property type="match status" value="1"/>
</dbReference>
<dbReference type="CDD" id="cd00093">
    <property type="entry name" value="HTH_XRE"/>
    <property type="match status" value="1"/>
</dbReference>
<dbReference type="GO" id="GO:0003677">
    <property type="term" value="F:DNA binding"/>
    <property type="evidence" value="ECO:0007669"/>
    <property type="project" value="InterPro"/>
</dbReference>
<evidence type="ECO:0000313" key="2">
    <source>
        <dbReference type="EMBL" id="SFR03341.1"/>
    </source>
</evidence>
<proteinExistence type="predicted"/>
<dbReference type="InterPro" id="IPR041413">
    <property type="entry name" value="MLTR_LBD"/>
</dbReference>
<reference evidence="3" key="1">
    <citation type="submission" date="2016-10" db="EMBL/GenBank/DDBJ databases">
        <authorList>
            <person name="Varghese N."/>
            <person name="Submissions S."/>
        </authorList>
    </citation>
    <scope>NUCLEOTIDE SEQUENCE [LARGE SCALE GENOMIC DNA]</scope>
    <source>
        <strain evidence="3">DSM 44232</strain>
    </source>
</reference>
<feature type="domain" description="HTH cro/C1-type" evidence="1">
    <location>
        <begin position="31"/>
        <end position="77"/>
    </location>
</feature>
<evidence type="ECO:0000313" key="3">
    <source>
        <dbReference type="Proteomes" id="UP000198583"/>
    </source>
</evidence>
<dbReference type="PROSITE" id="PS50943">
    <property type="entry name" value="HTH_CROC1"/>
    <property type="match status" value="1"/>
</dbReference>
<dbReference type="InterPro" id="IPR010982">
    <property type="entry name" value="Lambda_DNA-bd_dom_sf"/>
</dbReference>
<dbReference type="STRING" id="84724.SAMN04488564_102307"/>
<keyword evidence="3" id="KW-1185">Reference proteome</keyword>
<dbReference type="PANTHER" id="PTHR35010:SF2">
    <property type="entry name" value="BLL4672 PROTEIN"/>
    <property type="match status" value="1"/>
</dbReference>
<accession>A0A1I6DDA6</accession>
<dbReference type="PANTHER" id="PTHR35010">
    <property type="entry name" value="BLL4672 PROTEIN-RELATED"/>
    <property type="match status" value="1"/>
</dbReference>
<dbReference type="Pfam" id="PF17765">
    <property type="entry name" value="MLTR_LBD"/>
    <property type="match status" value="2"/>
</dbReference>
<dbReference type="InterPro" id="IPR001387">
    <property type="entry name" value="Cro/C1-type_HTH"/>
</dbReference>